<evidence type="ECO:0000313" key="2">
    <source>
        <dbReference type="EMBL" id="TFD99469.1"/>
    </source>
</evidence>
<gene>
    <name evidence="2" type="ORF">E2626_14515</name>
</gene>
<comment type="caution">
    <text evidence="2">The sequence shown here is derived from an EMBL/GenBank/DDBJ whole genome shotgun (WGS) entry which is preliminary data.</text>
</comment>
<protein>
    <recommendedName>
        <fullName evidence="4">DUF4362 domain-containing protein</fullName>
    </recommendedName>
</protein>
<organism evidence="2 3">
    <name type="scientific">Jeotgalibacillus salarius</name>
    <dbReference type="NCBI Taxonomy" id="546023"/>
    <lineage>
        <taxon>Bacteria</taxon>
        <taxon>Bacillati</taxon>
        <taxon>Bacillota</taxon>
        <taxon>Bacilli</taxon>
        <taxon>Bacillales</taxon>
        <taxon>Caryophanaceae</taxon>
        <taxon>Jeotgalibacillus</taxon>
    </lineage>
</organism>
<sequence length="141" mass="16051">MVKKLTLLLTLLLLSACASNNLENTTEVKVSFWKGEEPGSKKDIIQEEKDVDVFVSSTADAEELEPARVIKTAPLLQYSLVQDEEVLDYHLWISENDEGYIQSLRPEESRTYQLDTSSIESLKNLLLENDNEVLLDEISFE</sequence>
<keyword evidence="3" id="KW-1185">Reference proteome</keyword>
<feature type="chain" id="PRO_5021322007" description="DUF4362 domain-containing protein" evidence="1">
    <location>
        <begin position="19"/>
        <end position="141"/>
    </location>
</feature>
<dbReference type="OrthoDB" id="2453485at2"/>
<name>A0A4Y8L9Y8_9BACL</name>
<evidence type="ECO:0008006" key="4">
    <source>
        <dbReference type="Google" id="ProtNLM"/>
    </source>
</evidence>
<dbReference type="Proteomes" id="UP000297776">
    <property type="component" value="Unassembled WGS sequence"/>
</dbReference>
<evidence type="ECO:0000256" key="1">
    <source>
        <dbReference type="SAM" id="SignalP"/>
    </source>
</evidence>
<keyword evidence="1" id="KW-0732">Signal</keyword>
<dbReference type="AlphaFoldDB" id="A0A4Y8L9Y8"/>
<evidence type="ECO:0000313" key="3">
    <source>
        <dbReference type="Proteomes" id="UP000297776"/>
    </source>
</evidence>
<feature type="signal peptide" evidence="1">
    <location>
        <begin position="1"/>
        <end position="18"/>
    </location>
</feature>
<dbReference type="PROSITE" id="PS51257">
    <property type="entry name" value="PROKAR_LIPOPROTEIN"/>
    <property type="match status" value="1"/>
</dbReference>
<dbReference type="RefSeq" id="WP_134382511.1">
    <property type="nucleotide sequence ID" value="NZ_SORX01000010.1"/>
</dbReference>
<dbReference type="EMBL" id="SORX01000010">
    <property type="protein sequence ID" value="TFD99469.1"/>
    <property type="molecule type" value="Genomic_DNA"/>
</dbReference>
<reference evidence="2 3" key="1">
    <citation type="submission" date="2019-03" db="EMBL/GenBank/DDBJ databases">
        <authorList>
            <person name="Yang Y."/>
        </authorList>
    </citation>
    <scope>NUCLEOTIDE SEQUENCE [LARGE SCALE GENOMIC DNA]</scope>
    <source>
        <strain evidence="2 3">ASL-1</strain>
    </source>
</reference>
<accession>A0A4Y8L9Y8</accession>
<proteinExistence type="predicted"/>